<dbReference type="SUPFAM" id="SSF51556">
    <property type="entry name" value="Metallo-dependent hydrolases"/>
    <property type="match status" value="1"/>
</dbReference>
<evidence type="ECO:0000259" key="2">
    <source>
        <dbReference type="Pfam" id="PF01979"/>
    </source>
</evidence>
<evidence type="ECO:0000256" key="1">
    <source>
        <dbReference type="SAM" id="SignalP"/>
    </source>
</evidence>
<keyword evidence="4" id="KW-1185">Reference proteome</keyword>
<dbReference type="InterPro" id="IPR051781">
    <property type="entry name" value="Metallo-dep_Hydrolase"/>
</dbReference>
<dbReference type="Gene3D" id="1.20.58.520">
    <property type="entry name" value="Amidohydrolase"/>
    <property type="match status" value="1"/>
</dbReference>
<name>A0A6H0Y2Y3_9PEZI</name>
<feature type="domain" description="Amidohydrolase-related" evidence="2">
    <location>
        <begin position="91"/>
        <end position="403"/>
    </location>
</feature>
<dbReference type="InterPro" id="IPR006680">
    <property type="entry name" value="Amidohydro-rel"/>
</dbReference>
<dbReference type="OrthoDB" id="194468at2759"/>
<feature type="chain" id="PRO_5026093081" description="Amidohydrolase-related domain-containing protein" evidence="1">
    <location>
        <begin position="17"/>
        <end position="412"/>
    </location>
</feature>
<feature type="signal peptide" evidence="1">
    <location>
        <begin position="1"/>
        <end position="16"/>
    </location>
</feature>
<dbReference type="Gene3D" id="3.40.50.10910">
    <property type="entry name" value="Amidohydrolase"/>
    <property type="match status" value="1"/>
</dbReference>
<reference evidence="3 4" key="1">
    <citation type="journal article" date="2016" name="Sci. Rep.">
        <title>Peltaster fructicola genome reveals evolution from an invasive phytopathogen to an ectophytic parasite.</title>
        <authorList>
            <person name="Xu C."/>
            <person name="Chen H."/>
            <person name="Gleason M.L."/>
            <person name="Xu J.R."/>
            <person name="Liu H."/>
            <person name="Zhang R."/>
            <person name="Sun G."/>
        </authorList>
    </citation>
    <scope>NUCLEOTIDE SEQUENCE [LARGE SCALE GENOMIC DNA]</scope>
    <source>
        <strain evidence="3 4">LNHT1506</strain>
    </source>
</reference>
<organism evidence="3 4">
    <name type="scientific">Peltaster fructicola</name>
    <dbReference type="NCBI Taxonomy" id="286661"/>
    <lineage>
        <taxon>Eukaryota</taxon>
        <taxon>Fungi</taxon>
        <taxon>Dikarya</taxon>
        <taxon>Ascomycota</taxon>
        <taxon>Pezizomycotina</taxon>
        <taxon>Dothideomycetes</taxon>
        <taxon>Dothideomycetes incertae sedis</taxon>
        <taxon>Peltaster</taxon>
    </lineage>
</organism>
<dbReference type="PANTHER" id="PTHR43135">
    <property type="entry name" value="ALPHA-D-RIBOSE 1-METHYLPHOSPHONATE 5-TRIPHOSPHATE DIPHOSPHATASE"/>
    <property type="match status" value="1"/>
</dbReference>
<dbReference type="PROSITE" id="PS51257">
    <property type="entry name" value="PROKAR_LIPOPROTEIN"/>
    <property type="match status" value="1"/>
</dbReference>
<sequence length="412" mass="44006">MKVSQILPIFLTGVIACPGLQRRDAPSNISAVPPIATRIKPAVPTTRIAITNVRVFDGYQIREPSTVFVDGVTISKHLDVVDSVVEGNGGILLPGLIDGHCHPATVDHLAQLSSYGVTTAFLMNCINYESCSSLRDQTGLTSLFMAGMSAQGPGSAHARNGHTPASQLISSPQQAPQYVANVFGNGSDFLKIVSELNGPDQDTQNALVLYAHNIGKKVMTHASDIVHYVMAVKSKANGPQHLPVDAVLDNATLAEIRANGQFATPTLAVFWRVFHTPGAAATLGENSTSYEKNWPILKQNVRALKNAGIPVVAGTDATPPYAGLQIPFGTTLHDEMYYLVEAGFKPVDALRAATLMPVLSHGIADRGRIEPGLRADLVLLQPDAEPLKSINDTRKIARVWNGGLEFLNVTTS</sequence>
<dbReference type="AlphaFoldDB" id="A0A6H0Y2Y3"/>
<dbReference type="GO" id="GO:0016810">
    <property type="term" value="F:hydrolase activity, acting on carbon-nitrogen (but not peptide) bonds"/>
    <property type="evidence" value="ECO:0007669"/>
    <property type="project" value="InterPro"/>
</dbReference>
<evidence type="ECO:0000313" key="3">
    <source>
        <dbReference type="EMBL" id="QIX01000.1"/>
    </source>
</evidence>
<dbReference type="Gene3D" id="2.30.40.10">
    <property type="entry name" value="Urease, subunit C, domain 1"/>
    <property type="match status" value="1"/>
</dbReference>
<evidence type="ECO:0000313" key="4">
    <source>
        <dbReference type="Proteomes" id="UP000503462"/>
    </source>
</evidence>
<dbReference type="EMBL" id="CP051142">
    <property type="protein sequence ID" value="QIX01000.1"/>
    <property type="molecule type" value="Genomic_DNA"/>
</dbReference>
<dbReference type="InterPro" id="IPR011059">
    <property type="entry name" value="Metal-dep_hydrolase_composite"/>
</dbReference>
<accession>A0A6H0Y2Y3</accession>
<dbReference type="Proteomes" id="UP000503462">
    <property type="component" value="Chromosome 4"/>
</dbReference>
<dbReference type="PANTHER" id="PTHR43135:SF3">
    <property type="entry name" value="ALPHA-D-RIBOSE 1-METHYLPHOSPHONATE 5-TRIPHOSPHATE DIPHOSPHATASE"/>
    <property type="match status" value="1"/>
</dbReference>
<gene>
    <name evidence="3" type="ORF">AMS68_006517</name>
</gene>
<proteinExistence type="predicted"/>
<protein>
    <recommendedName>
        <fullName evidence="2">Amidohydrolase-related domain-containing protein</fullName>
    </recommendedName>
</protein>
<keyword evidence="1" id="KW-0732">Signal</keyword>
<dbReference type="Pfam" id="PF01979">
    <property type="entry name" value="Amidohydro_1"/>
    <property type="match status" value="1"/>
</dbReference>
<dbReference type="Gene3D" id="3.30.110.90">
    <property type="entry name" value="Amidohydrolase"/>
    <property type="match status" value="1"/>
</dbReference>
<dbReference type="SUPFAM" id="SSF51338">
    <property type="entry name" value="Composite domain of metallo-dependent hydrolases"/>
    <property type="match status" value="1"/>
</dbReference>
<dbReference type="InterPro" id="IPR032466">
    <property type="entry name" value="Metal_Hydrolase"/>
</dbReference>